<dbReference type="OrthoDB" id="5241356at2"/>
<dbReference type="InterPro" id="IPR013783">
    <property type="entry name" value="Ig-like_fold"/>
</dbReference>
<keyword evidence="2" id="KW-0624">Polysaccharide degradation</keyword>
<dbReference type="PROSITE" id="PS50853">
    <property type="entry name" value="FN3"/>
    <property type="match status" value="3"/>
</dbReference>
<dbReference type="Pfam" id="PF17963">
    <property type="entry name" value="Big_9"/>
    <property type="match status" value="7"/>
</dbReference>
<dbReference type="CDD" id="cd00063">
    <property type="entry name" value="FN3"/>
    <property type="match status" value="2"/>
</dbReference>
<organism evidence="5 6">
    <name type="scientific">Arachnia propionica</name>
    <dbReference type="NCBI Taxonomy" id="1750"/>
    <lineage>
        <taxon>Bacteria</taxon>
        <taxon>Bacillati</taxon>
        <taxon>Actinomycetota</taxon>
        <taxon>Actinomycetes</taxon>
        <taxon>Propionibacteriales</taxon>
        <taxon>Propionibacteriaceae</taxon>
        <taxon>Arachnia</taxon>
    </lineage>
</organism>
<gene>
    <name evidence="5" type="ORF">EII35_08035</name>
</gene>
<accession>A0A3P1WUQ1</accession>
<dbReference type="Gene3D" id="2.60.40.3440">
    <property type="match status" value="1"/>
</dbReference>
<dbReference type="RefSeq" id="WP_125227943.1">
    <property type="nucleotide sequence ID" value="NZ_RQYT01000015.1"/>
</dbReference>
<proteinExistence type="predicted"/>
<dbReference type="SUPFAM" id="SSF49265">
    <property type="entry name" value="Fibronectin type III"/>
    <property type="match status" value="2"/>
</dbReference>
<dbReference type="EMBL" id="RQYT01000015">
    <property type="protein sequence ID" value="RRD49537.1"/>
    <property type="molecule type" value="Genomic_DNA"/>
</dbReference>
<evidence type="ECO:0000313" key="5">
    <source>
        <dbReference type="EMBL" id="RRD49537.1"/>
    </source>
</evidence>
<evidence type="ECO:0000259" key="4">
    <source>
        <dbReference type="PROSITE" id="PS50853"/>
    </source>
</evidence>
<dbReference type="Proteomes" id="UP000280935">
    <property type="component" value="Unassembled WGS sequence"/>
</dbReference>
<keyword evidence="1" id="KW-0326">Glycosidase</keyword>
<dbReference type="GO" id="GO:0000272">
    <property type="term" value="P:polysaccharide catabolic process"/>
    <property type="evidence" value="ECO:0007669"/>
    <property type="project" value="UniProtKB-KW"/>
</dbReference>
<keyword evidence="2" id="KW-0119">Carbohydrate metabolism</keyword>
<protein>
    <submittedName>
        <fullName evidence="5">Fibronectin type III domain-containing protein</fullName>
    </submittedName>
</protein>
<keyword evidence="1" id="KW-0378">Hydrolase</keyword>
<dbReference type="SMART" id="SM00060">
    <property type="entry name" value="FN3"/>
    <property type="match status" value="5"/>
</dbReference>
<evidence type="ECO:0000256" key="1">
    <source>
        <dbReference type="ARBA" id="ARBA00023295"/>
    </source>
</evidence>
<dbReference type="Gene3D" id="2.60.40.10">
    <property type="entry name" value="Immunoglobulins"/>
    <property type="match status" value="3"/>
</dbReference>
<evidence type="ECO:0000313" key="6">
    <source>
        <dbReference type="Proteomes" id="UP000280935"/>
    </source>
</evidence>
<comment type="caution">
    <text evidence="5">The sequence shown here is derived from an EMBL/GenBank/DDBJ whole genome shotgun (WGS) entry which is preliminary data.</text>
</comment>
<feature type="region of interest" description="Disordered" evidence="3">
    <location>
        <begin position="1631"/>
        <end position="1662"/>
    </location>
</feature>
<reference evidence="5 6" key="1">
    <citation type="submission" date="2018-11" db="EMBL/GenBank/DDBJ databases">
        <title>Genomes From Bacteria Associated with the Canine Oral Cavity: a Test Case for Automated Genome-Based Taxonomic Assignment.</title>
        <authorList>
            <person name="Coil D.A."/>
            <person name="Jospin G."/>
            <person name="Darling A.E."/>
            <person name="Wallis C."/>
            <person name="Davis I.J."/>
            <person name="Harris S."/>
            <person name="Eisen J.A."/>
            <person name="Holcombe L.J."/>
            <person name="O'Flynn C."/>
        </authorList>
    </citation>
    <scope>NUCLEOTIDE SEQUENCE [LARGE SCALE GENOMIC DNA]</scope>
    <source>
        <strain evidence="5 6">OH2822_COT-296</strain>
    </source>
</reference>
<feature type="domain" description="Fibronectin type-III" evidence="4">
    <location>
        <begin position="1660"/>
        <end position="1752"/>
    </location>
</feature>
<dbReference type="InterPro" id="IPR003961">
    <property type="entry name" value="FN3_dom"/>
</dbReference>
<name>A0A3P1WUQ1_9ACTN</name>
<dbReference type="GO" id="GO:0016798">
    <property type="term" value="F:hydrolase activity, acting on glycosyl bonds"/>
    <property type="evidence" value="ECO:0007669"/>
    <property type="project" value="UniProtKB-KW"/>
</dbReference>
<feature type="domain" description="Fibronectin type-III" evidence="4">
    <location>
        <begin position="1463"/>
        <end position="1551"/>
    </location>
</feature>
<feature type="domain" description="Fibronectin type-III" evidence="4">
    <location>
        <begin position="1552"/>
        <end position="1649"/>
    </location>
</feature>
<sequence length="2029" mass="213458">MALLNRARIETAAVGVLATALGVLAFAHPGLPASEVELNDGGIWVTNENLLMVGHVNYEAQTLDGGFLSSKEKFDVSQAASHVLVTTPDVVQPVDVASVSTRSEADTRGLHLAHNGDLVLFADPGAGRVWATDTIGAGTFSATAVPLLKDLDAPRVVVGVDGVGHVVTRSGAHYTVTATEEGHEASERGTAFPEGLGEDAQLSALGPDPVVLDAGLLRFRGKQIRSDDFAEAVLQQPAPDTGKVLLSSPTAMLQVEAGNGRINMVEVPVGTPARPVQVDGCAHALWAATGYYLRDCEGADFVKSQYSEIEVAANPVFRTNRKVVVINDTTNGTVLLPMKDMAVVNNWELIQTQLKDNKDSTPEDVIDGRTTIREFTNEQHPPEAVDDVMGARPGTSTSLPVLLNDTDIDGDALTVVIDSAPEGFHVAPADEGRQIRVQVPSSATGEFTFTYRAFDGVSASNVATVTVQIRAPGENSPPVKVRTSQLTVAERASLEYSALGDWMDPDGDPFFLASAASDQALEVSWRPDGYVAVKDLGTDGPGRRAVNLSVSDGVEAASGVLDVYVVAGASNSPPVANSDHFVASVNEPITLEPLLNDTDPDADRLSVVEVEPAPDNTELKTDYQNGQMRFTATQAGNYTFVYGISDGTHTAKGRIRIDVTDPATNDKTPFAENDLALLPVNGSVVVEALGNDRDPTGGVLVIQGISMGSAVGLNVEIIQHATLRITAPAGLEEPQTFEYTVSNGHGSATAKVLVVPRESQTDAQPPVAKPDQAVVRAGDIVTVPVLSNDYSPAELDITLQPELDIRSDPALGTFFISGQEVRFLASGQAGTAEALYTIRDAENRVATSAVTITINNYDEANQQPVPVPVVARTFTGKTIRIPIPLEGIDPDGDFVQLVGLGQQPPQYGSVTVHGNSLLYSSSETVAGTDTFTYRVADQFGAEGEGTIRVGVAPAPTTNQAPVPVPDSVSARPATVLEIPATSNDVDPDGDQIRLVPGSVRAADSAWTPQVEIVGQRILVTTPEEPGHYRLIYAIRDGGGLQAEGLIMVHVDPNVLPVAPIARDDHVAEAGINEKEVVEVEVLANDSDPDGSVSDLKVTAGEPASVKGGVVRIPVTDDRQVVLYTVTDKDGLTAQAAVVVPGRQRVRPQVNQEVIPARVKGGELLVIDLDTYVVTRPGVRAKLTGAESVKAGPGGDASSPNGGLEVIDEHTIHFTPATSFSGPTSVSFEVTDGETLDDPRAFRANLSVPITVLPSGLNPPVLRPSELTVAPGDPAITADLGAMAEDPDPGDDERLSFRLVTATEGLTTEVSGQELRLGATAGMPVGAGASVTVEVHDGTTDPLTMVVPVKVVRTTRPLMQVSDITERNARFGTPVSFDIANYVTNPFADVGGEISIVGAPSVSQGSASVKVQGTVIEVTPTDPGAGSEVPGEVVVSFRVGDATGDASRERTGTITLHVKGQPRSPANVTAEVLKSKTARVTWTHGGWRGGTPRGFTVIWADGEKFCGLQTTCDIDTLRNGKSYTFTVVAEVTEPDIERSAPSAPSNQIWVDVVPDRPGRPTATFGDRSMALTWSPVATADGGSPVTRYTVTVTPADTLGRTRIDTRDTSLRWDHLANGTAYSFAVTAHNKLTDDDSRVNPPTGEYSAPQIPAGPPSGQGAPTASLHTPVAGVRPTATVTWSPPSDPNGDSAFRYEVRISGGGVVCADVSGTQCTVAMDVSNRDRSFEVRATNKTNTWSEWSPPSNSIRPLQPPGRPQDFSLTATNQGHSAVFNFRPAEGNGADAGELSYEWSVGDVRGRVSPGETITSDAFVYDRPITVSLRAVSSVHGQRISGEAVTATVEVSGPPTVPVVTAAQNSDDPSKVRLGWEMVASSNGASVSVVELEIREDGNSRVIEASGLSGSMEAGSGRGQTVCIRARARNEHGLWGEWSGERCAGTWSAPRASLGVGSEVGCPDGASGPCHAARIELRDWNPGSEVECELKNVLGISGEEEFDVDSSGDLTRDVRKWVLHGRNIPSEPVDITSSCSYE</sequence>
<dbReference type="Pfam" id="PF00041">
    <property type="entry name" value="fn3"/>
    <property type="match status" value="1"/>
</dbReference>
<dbReference type="InterPro" id="IPR036116">
    <property type="entry name" value="FN3_sf"/>
</dbReference>
<evidence type="ECO:0000256" key="3">
    <source>
        <dbReference type="SAM" id="MobiDB-lite"/>
    </source>
</evidence>
<evidence type="ECO:0000256" key="2">
    <source>
        <dbReference type="ARBA" id="ARBA00023326"/>
    </source>
</evidence>